<evidence type="ECO:0000256" key="1">
    <source>
        <dbReference type="SAM" id="MobiDB-lite"/>
    </source>
</evidence>
<protein>
    <submittedName>
        <fullName evidence="3">Uncharacterized protein</fullName>
    </submittedName>
</protein>
<feature type="transmembrane region" description="Helical" evidence="2">
    <location>
        <begin position="728"/>
        <end position="752"/>
    </location>
</feature>
<feature type="compositionally biased region" description="Acidic residues" evidence="1">
    <location>
        <begin position="533"/>
        <end position="547"/>
    </location>
</feature>
<feature type="transmembrane region" description="Helical" evidence="2">
    <location>
        <begin position="303"/>
        <end position="324"/>
    </location>
</feature>
<dbReference type="OMA" id="FFMHPLG"/>
<feature type="transmembrane region" description="Helical" evidence="2">
    <location>
        <begin position="409"/>
        <end position="433"/>
    </location>
</feature>
<proteinExistence type="predicted"/>
<feature type="region of interest" description="Disordered" evidence="1">
    <location>
        <begin position="199"/>
        <end position="226"/>
    </location>
</feature>
<dbReference type="GeneID" id="24270176"/>
<dbReference type="EMBL" id="KQ001722">
    <property type="protein sequence ID" value="KJP85511.1"/>
    <property type="molecule type" value="Genomic_DNA"/>
</dbReference>
<keyword evidence="2" id="KW-0812">Transmembrane</keyword>
<organism evidence="3 4">
    <name type="scientific">Plasmodium fragile</name>
    <dbReference type="NCBI Taxonomy" id="5857"/>
    <lineage>
        <taxon>Eukaryota</taxon>
        <taxon>Sar</taxon>
        <taxon>Alveolata</taxon>
        <taxon>Apicomplexa</taxon>
        <taxon>Aconoidasida</taxon>
        <taxon>Haemosporida</taxon>
        <taxon>Plasmodiidae</taxon>
        <taxon>Plasmodium</taxon>
        <taxon>Plasmodium (Plasmodium)</taxon>
    </lineage>
</organism>
<gene>
    <name evidence="3" type="ORF">AK88_04862</name>
</gene>
<dbReference type="PANTHER" id="PTHR11206">
    <property type="entry name" value="MULTIDRUG RESISTANCE PROTEIN"/>
    <property type="match status" value="1"/>
</dbReference>
<accession>A0A0D9QIF7</accession>
<dbReference type="AlphaFoldDB" id="A0A0D9QIF7"/>
<feature type="region of interest" description="Disordered" evidence="1">
    <location>
        <begin position="1"/>
        <end position="40"/>
    </location>
</feature>
<keyword evidence="4" id="KW-1185">Reference proteome</keyword>
<feature type="transmembrane region" description="Helical" evidence="2">
    <location>
        <begin position="331"/>
        <end position="357"/>
    </location>
</feature>
<feature type="transmembrane region" description="Helical" evidence="2">
    <location>
        <begin position="832"/>
        <end position="854"/>
    </location>
</feature>
<sequence length="862" mass="97094">MNDQGERGGRRPRRSNRAKRNSNAGKVPNRKDDSNIHNPLNNRLINVSGYEDVDVNSVQKDGSLGKFFQRCTTEGKEMSPCDVLDSVRQNTSNGNAEISQRQNVRFVQVNESDRHLPDNAFNFSCSPTTCMSISTGMQMCGHSNNHLNILESDVPSPMFDDILIDDVYDVEGRYLRLGSPGPGTSRFCFQEAATPGRSCPNTDMALDGQDENGSTRGNVPSRKKRKGGRTLFRSFCRTMNLLLNQVLSKSFQTMISYIITTSFFIFLNLYVSNSCTYEEIGGFGVAVSVITLLNTVVDGVCNSLDYFCSYSIAMANTDLSLLYLNIAYYTFYLFFAKVMVVFLLTKIVILLFLNSLYVDPSSNVGDASKHPGHLQMIHVFCSSLQILLVSFFPQFIYESTRRYLILHNYIYPSLFTSFVSFILLNFFCYVFVFSLGMKYVGACVALLLTNVFNFCCVLYFLRIHLARCVSSTSGGHQLASCVEDLLLSGDHYVEVGEEQLADRALGEDVGEGSGEDVGEDIGEGSGEDIREDTGEDDTNDETCDDTNCETCEDPNHSVDRADRRIANLTFLFFHKPPDDEQKKGFVKTARTNIKNIFFEVLSFEFQLFEATYLSLTSVATYVQINNILNLVYYVSNSYGIILSKLISIYSSSRAAKGRNRRGTQRGMDRQNGLDGRRHRFVPELLLSGGRGGISVSQWGKLDTQNRILPELKSQRNGSKRHRRSRISLLDIVLAFLFMLTFLSLFLVAAYLFRDQIIPFVFTDINIQNELKGIIFVLVVELFLEVLASLLNSIIKGLSLQEEISFFTFFNFLFFMHPLGLLLTFILQLDIYGFVYSNLASMAVQVAYLLVFLAFRAQRGLGR</sequence>
<feature type="compositionally biased region" description="Basic residues" evidence="1">
    <location>
        <begin position="10"/>
        <end position="20"/>
    </location>
</feature>
<dbReference type="Proteomes" id="UP000054561">
    <property type="component" value="Unassembled WGS sequence"/>
</dbReference>
<dbReference type="RefSeq" id="XP_012337889.1">
    <property type="nucleotide sequence ID" value="XM_012482466.1"/>
</dbReference>
<reference evidence="3 4" key="1">
    <citation type="submission" date="2014-03" db="EMBL/GenBank/DDBJ databases">
        <title>The Genome Sequence of Plasmodium fragile nilgiri.</title>
        <authorList>
            <consortium name="The Broad Institute Genomics Platform"/>
            <consortium name="The Broad Institute Genome Sequencing Center for Infectious Disease"/>
            <person name="Neafsey D."/>
            <person name="Duraisingh M."/>
            <person name="Young S.K."/>
            <person name="Zeng Q."/>
            <person name="Gargeya S."/>
            <person name="Abouelleil A."/>
            <person name="Alvarado L."/>
            <person name="Chapman S.B."/>
            <person name="Gainer-Dewar J."/>
            <person name="Goldberg J."/>
            <person name="Griggs A."/>
            <person name="Gujja S."/>
            <person name="Hansen M."/>
            <person name="Howarth C."/>
            <person name="Imamovic A."/>
            <person name="Larimer J."/>
            <person name="Pearson M."/>
            <person name="Poon T.W."/>
            <person name="Priest M."/>
            <person name="Roberts A."/>
            <person name="Saif S."/>
            <person name="Shea T."/>
            <person name="Sykes S."/>
            <person name="Wortman J."/>
            <person name="Nusbaum C."/>
            <person name="Birren B."/>
        </authorList>
    </citation>
    <scope>NUCLEOTIDE SEQUENCE [LARGE SCALE GENOMIC DNA]</scope>
    <source>
        <strain evidence="4">nilgiri</strain>
    </source>
</reference>
<dbReference type="VEuPathDB" id="PlasmoDB:AK88_04862"/>
<feature type="region of interest" description="Disordered" evidence="1">
    <location>
        <begin position="508"/>
        <end position="547"/>
    </location>
</feature>
<feature type="compositionally biased region" description="Acidic residues" evidence="1">
    <location>
        <begin position="508"/>
        <end position="526"/>
    </location>
</feature>
<keyword evidence="2" id="KW-1133">Transmembrane helix</keyword>
<feature type="transmembrane region" description="Helical" evidence="2">
    <location>
        <begin position="377"/>
        <end position="397"/>
    </location>
</feature>
<name>A0A0D9QIF7_PLAFR</name>
<keyword evidence="2" id="KW-0472">Membrane</keyword>
<feature type="transmembrane region" description="Helical" evidence="2">
    <location>
        <begin position="254"/>
        <end position="271"/>
    </location>
</feature>
<feature type="transmembrane region" description="Helical" evidence="2">
    <location>
        <begin position="280"/>
        <end position="297"/>
    </location>
</feature>
<evidence type="ECO:0000313" key="4">
    <source>
        <dbReference type="Proteomes" id="UP000054561"/>
    </source>
</evidence>
<feature type="transmembrane region" description="Helical" evidence="2">
    <location>
        <begin position="439"/>
        <end position="461"/>
    </location>
</feature>
<dbReference type="OrthoDB" id="2126698at2759"/>
<feature type="transmembrane region" description="Helical" evidence="2">
    <location>
        <begin position="772"/>
        <end position="793"/>
    </location>
</feature>
<feature type="transmembrane region" description="Helical" evidence="2">
    <location>
        <begin position="805"/>
        <end position="826"/>
    </location>
</feature>
<evidence type="ECO:0000256" key="2">
    <source>
        <dbReference type="SAM" id="Phobius"/>
    </source>
</evidence>
<evidence type="ECO:0000313" key="3">
    <source>
        <dbReference type="EMBL" id="KJP85511.1"/>
    </source>
</evidence>